<dbReference type="SUPFAM" id="SSF51412">
    <property type="entry name" value="Inosine monophosphate dehydrogenase (IMPDH)"/>
    <property type="match status" value="1"/>
</dbReference>
<dbReference type="Gene3D" id="3.20.20.70">
    <property type="entry name" value="Aldolase class I"/>
    <property type="match status" value="1"/>
</dbReference>
<sequence>MAFDWEVPLIAAPMAGGPSTPELVAAVNGAGGLGFLAAGYRTVDGMLDQVRRTRELTDRPFGVNLFVPAPPSDPGPVLAYRERLRPEAERWGVELPAEVRSDRDGWEAKLDALLRDPVPYVSYTFGLPGRDEADALRAAGIRQLGTVTSPEEARAATALGMDALTVQGPEAGGHRGTHRAEDTPGALPLLELLAAVREVTPLPLIAAGGLGDGPAIAAVLRAGAVAAQLGTAYLRTDESGASAAHRRALAELPGTTVTRAFTGRPARALRNAFIDRYDADAPPAYPEVHRLTQPLRAAATRRGDVEGMHLWAGTAHASAREGGAATVTRALWEDAQRAVQGARGRAWPVL</sequence>
<dbReference type="EMBL" id="JXZB01000002">
    <property type="protein sequence ID" value="KIQ65322.1"/>
    <property type="molecule type" value="Genomic_DNA"/>
</dbReference>
<dbReference type="STRING" id="2064.TR51_15405"/>
<evidence type="ECO:0000256" key="9">
    <source>
        <dbReference type="ARBA" id="ARBA00049401"/>
    </source>
</evidence>
<dbReference type="PATRIC" id="fig|2064.6.peg.3308"/>
<dbReference type="PANTHER" id="PTHR42747">
    <property type="entry name" value="NITRONATE MONOOXYGENASE-RELATED"/>
    <property type="match status" value="1"/>
</dbReference>
<dbReference type="RefSeq" id="WP_043911585.1">
    <property type="nucleotide sequence ID" value="NZ_JXZB01000002.1"/>
</dbReference>
<dbReference type="GO" id="GO:0009636">
    <property type="term" value="P:response to toxic substance"/>
    <property type="evidence" value="ECO:0007669"/>
    <property type="project" value="UniProtKB-KW"/>
</dbReference>
<evidence type="ECO:0000256" key="2">
    <source>
        <dbReference type="ARBA" id="ARBA00009881"/>
    </source>
</evidence>
<dbReference type="PANTHER" id="PTHR42747:SF3">
    <property type="entry name" value="NITRONATE MONOOXYGENASE-RELATED"/>
    <property type="match status" value="1"/>
</dbReference>
<dbReference type="OrthoDB" id="9778912at2"/>
<dbReference type="CDD" id="cd04730">
    <property type="entry name" value="NPD_like"/>
    <property type="match status" value="1"/>
</dbReference>
<keyword evidence="4" id="KW-0285">Flavoprotein</keyword>
<evidence type="ECO:0000313" key="11">
    <source>
        <dbReference type="Proteomes" id="UP000032066"/>
    </source>
</evidence>
<proteinExistence type="inferred from homology"/>
<keyword evidence="3" id="KW-0216">Detoxification</keyword>
<keyword evidence="6" id="KW-0560">Oxidoreductase</keyword>
<protein>
    <recommendedName>
        <fullName evidence="8">Propionate 3-nitronate monooxygenase</fullName>
    </recommendedName>
</protein>
<keyword evidence="5" id="KW-0288">FMN</keyword>
<keyword evidence="11" id="KW-1185">Reference proteome</keyword>
<reference evidence="10 11" key="1">
    <citation type="submission" date="2015-02" db="EMBL/GenBank/DDBJ databases">
        <title>Draft genome sequence of Kitasatospora griseola MF730-N6, a bafilomycin, terpentecin and satosporin producer.</title>
        <authorList>
            <person name="Arens J.C."/>
            <person name="Haltli B."/>
            <person name="Kerr R.G."/>
        </authorList>
    </citation>
    <scope>NUCLEOTIDE SEQUENCE [LARGE SCALE GENOMIC DNA]</scope>
    <source>
        <strain evidence="10 11">MF730-N6</strain>
    </source>
</reference>
<evidence type="ECO:0000256" key="6">
    <source>
        <dbReference type="ARBA" id="ARBA00023002"/>
    </source>
</evidence>
<evidence type="ECO:0000256" key="1">
    <source>
        <dbReference type="ARBA" id="ARBA00001917"/>
    </source>
</evidence>
<organism evidence="10 11">
    <name type="scientific">Kitasatospora griseola</name>
    <name type="common">Streptomyces griseolosporeus</name>
    <dbReference type="NCBI Taxonomy" id="2064"/>
    <lineage>
        <taxon>Bacteria</taxon>
        <taxon>Bacillati</taxon>
        <taxon>Actinomycetota</taxon>
        <taxon>Actinomycetes</taxon>
        <taxon>Kitasatosporales</taxon>
        <taxon>Streptomycetaceae</taxon>
        <taxon>Kitasatospora</taxon>
    </lineage>
</organism>
<comment type="catalytic activity">
    <reaction evidence="9">
        <text>3 propionate 3-nitronate + 3 O2 + H2O = 3 3-oxopropanoate + 2 nitrate + nitrite + H2O2 + 3 H(+)</text>
        <dbReference type="Rhea" id="RHEA:57332"/>
        <dbReference type="ChEBI" id="CHEBI:15377"/>
        <dbReference type="ChEBI" id="CHEBI:15378"/>
        <dbReference type="ChEBI" id="CHEBI:15379"/>
        <dbReference type="ChEBI" id="CHEBI:16240"/>
        <dbReference type="ChEBI" id="CHEBI:16301"/>
        <dbReference type="ChEBI" id="CHEBI:17632"/>
        <dbReference type="ChEBI" id="CHEBI:33190"/>
        <dbReference type="ChEBI" id="CHEBI:136067"/>
    </reaction>
</comment>
<comment type="similarity">
    <text evidence="2">Belongs to the nitronate monooxygenase family. NMO class I subfamily.</text>
</comment>
<name>A0A0D0PYC5_KITGR</name>
<dbReference type="Pfam" id="PF03060">
    <property type="entry name" value="NMO"/>
    <property type="match status" value="1"/>
</dbReference>
<evidence type="ECO:0000256" key="8">
    <source>
        <dbReference type="ARBA" id="ARBA00031155"/>
    </source>
</evidence>
<evidence type="ECO:0000313" key="10">
    <source>
        <dbReference type="EMBL" id="KIQ65322.1"/>
    </source>
</evidence>
<evidence type="ECO:0000256" key="5">
    <source>
        <dbReference type="ARBA" id="ARBA00022643"/>
    </source>
</evidence>
<keyword evidence="10" id="KW-0223">Dioxygenase</keyword>
<dbReference type="GO" id="GO:0018580">
    <property type="term" value="F:nitronate monooxygenase activity"/>
    <property type="evidence" value="ECO:0007669"/>
    <property type="project" value="InterPro"/>
</dbReference>
<evidence type="ECO:0000256" key="3">
    <source>
        <dbReference type="ARBA" id="ARBA00022575"/>
    </source>
</evidence>
<evidence type="ECO:0000256" key="4">
    <source>
        <dbReference type="ARBA" id="ARBA00022630"/>
    </source>
</evidence>
<dbReference type="AlphaFoldDB" id="A0A0D0PYC5"/>
<dbReference type="InterPro" id="IPR013785">
    <property type="entry name" value="Aldolase_TIM"/>
</dbReference>
<evidence type="ECO:0000256" key="7">
    <source>
        <dbReference type="ARBA" id="ARBA00023033"/>
    </source>
</evidence>
<accession>A0A0D0PYC5</accession>
<gene>
    <name evidence="10" type="ORF">TR51_15405</name>
</gene>
<comment type="caution">
    <text evidence="10">The sequence shown here is derived from an EMBL/GenBank/DDBJ whole genome shotgun (WGS) entry which is preliminary data.</text>
</comment>
<dbReference type="GO" id="GO:0051213">
    <property type="term" value="F:dioxygenase activity"/>
    <property type="evidence" value="ECO:0007669"/>
    <property type="project" value="UniProtKB-KW"/>
</dbReference>
<dbReference type="Proteomes" id="UP000032066">
    <property type="component" value="Unassembled WGS sequence"/>
</dbReference>
<dbReference type="InterPro" id="IPR004136">
    <property type="entry name" value="NMO"/>
</dbReference>
<comment type="cofactor">
    <cofactor evidence="1">
        <name>FMN</name>
        <dbReference type="ChEBI" id="CHEBI:58210"/>
    </cofactor>
</comment>
<keyword evidence="7" id="KW-0503">Monooxygenase</keyword>